<dbReference type="EMBL" id="JAAALK010000080">
    <property type="protein sequence ID" value="KAG8094139.1"/>
    <property type="molecule type" value="Genomic_DNA"/>
</dbReference>
<evidence type="ECO:0000313" key="2">
    <source>
        <dbReference type="EMBL" id="KAG8094139.1"/>
    </source>
</evidence>
<comment type="caution">
    <text evidence="2">The sequence shown here is derived from an EMBL/GenBank/DDBJ whole genome shotgun (WGS) entry which is preliminary data.</text>
</comment>
<dbReference type="Proteomes" id="UP000729402">
    <property type="component" value="Unassembled WGS sequence"/>
</dbReference>
<organism evidence="2 3">
    <name type="scientific">Zizania palustris</name>
    <name type="common">Northern wild rice</name>
    <dbReference type="NCBI Taxonomy" id="103762"/>
    <lineage>
        <taxon>Eukaryota</taxon>
        <taxon>Viridiplantae</taxon>
        <taxon>Streptophyta</taxon>
        <taxon>Embryophyta</taxon>
        <taxon>Tracheophyta</taxon>
        <taxon>Spermatophyta</taxon>
        <taxon>Magnoliopsida</taxon>
        <taxon>Liliopsida</taxon>
        <taxon>Poales</taxon>
        <taxon>Poaceae</taxon>
        <taxon>BOP clade</taxon>
        <taxon>Oryzoideae</taxon>
        <taxon>Oryzeae</taxon>
        <taxon>Zizaniinae</taxon>
        <taxon>Zizania</taxon>
    </lineage>
</organism>
<proteinExistence type="predicted"/>
<evidence type="ECO:0000313" key="3">
    <source>
        <dbReference type="Proteomes" id="UP000729402"/>
    </source>
</evidence>
<protein>
    <submittedName>
        <fullName evidence="2">Uncharacterized protein</fullName>
    </submittedName>
</protein>
<evidence type="ECO:0000256" key="1">
    <source>
        <dbReference type="SAM" id="MobiDB-lite"/>
    </source>
</evidence>
<gene>
    <name evidence="2" type="ORF">GUJ93_ZPchr0012g22187</name>
</gene>
<sequence length="153" mass="16428">MSTPSLSRPTFPALKPSEADLPVPKPSTHTPTPPLPRQASTALEPFAHLPRCCQSRPPPLWCPPHVHPSATEVGLSRHGALCTTSPGLEPFARCHRGRRPSPWNPSHASFPLPGAMSRSPPEPYAHPPRAYFATTEASILHPGALHTPTSLTS</sequence>
<dbReference type="AlphaFoldDB" id="A0A8J6BSK6"/>
<reference evidence="2" key="2">
    <citation type="submission" date="2021-02" db="EMBL/GenBank/DDBJ databases">
        <authorList>
            <person name="Kimball J.A."/>
            <person name="Haas M.W."/>
            <person name="Macchietto M."/>
            <person name="Kono T."/>
            <person name="Duquette J."/>
            <person name="Shao M."/>
        </authorList>
    </citation>
    <scope>NUCLEOTIDE SEQUENCE</scope>
    <source>
        <tissue evidence="2">Fresh leaf tissue</tissue>
    </source>
</reference>
<name>A0A8J6BSK6_ZIZPA</name>
<keyword evidence="3" id="KW-1185">Reference proteome</keyword>
<feature type="region of interest" description="Disordered" evidence="1">
    <location>
        <begin position="97"/>
        <end position="128"/>
    </location>
</feature>
<reference evidence="2" key="1">
    <citation type="journal article" date="2021" name="bioRxiv">
        <title>Whole Genome Assembly and Annotation of Northern Wild Rice, Zizania palustris L., Supports a Whole Genome Duplication in the Zizania Genus.</title>
        <authorList>
            <person name="Haas M."/>
            <person name="Kono T."/>
            <person name="Macchietto M."/>
            <person name="Millas R."/>
            <person name="McGilp L."/>
            <person name="Shao M."/>
            <person name="Duquette J."/>
            <person name="Hirsch C.N."/>
            <person name="Kimball J."/>
        </authorList>
    </citation>
    <scope>NUCLEOTIDE SEQUENCE</scope>
    <source>
        <tissue evidence="2">Fresh leaf tissue</tissue>
    </source>
</reference>
<accession>A0A8J6BSK6</accession>
<feature type="region of interest" description="Disordered" evidence="1">
    <location>
        <begin position="1"/>
        <end position="43"/>
    </location>
</feature>